<dbReference type="EMBL" id="NBSK02000005">
    <property type="protein sequence ID" value="KAJ0204756.1"/>
    <property type="molecule type" value="Genomic_DNA"/>
</dbReference>
<evidence type="ECO:0000313" key="1">
    <source>
        <dbReference type="EMBL" id="KAJ0204756.1"/>
    </source>
</evidence>
<reference evidence="1 2" key="1">
    <citation type="journal article" date="2017" name="Nat. Commun.">
        <title>Genome assembly with in vitro proximity ligation data and whole-genome triplication in lettuce.</title>
        <authorList>
            <person name="Reyes-Chin-Wo S."/>
            <person name="Wang Z."/>
            <person name="Yang X."/>
            <person name="Kozik A."/>
            <person name="Arikit S."/>
            <person name="Song C."/>
            <person name="Xia L."/>
            <person name="Froenicke L."/>
            <person name="Lavelle D.O."/>
            <person name="Truco M.J."/>
            <person name="Xia R."/>
            <person name="Zhu S."/>
            <person name="Xu C."/>
            <person name="Xu H."/>
            <person name="Xu X."/>
            <person name="Cox K."/>
            <person name="Korf I."/>
            <person name="Meyers B.C."/>
            <person name="Michelmore R.W."/>
        </authorList>
    </citation>
    <scope>NUCLEOTIDE SEQUENCE [LARGE SCALE GENOMIC DNA]</scope>
    <source>
        <strain evidence="2">cv. Salinas</strain>
        <tissue evidence="1">Seedlings</tissue>
    </source>
</reference>
<protein>
    <submittedName>
        <fullName evidence="1">Uncharacterized protein</fullName>
    </submittedName>
</protein>
<comment type="caution">
    <text evidence="1">The sequence shown here is derived from an EMBL/GenBank/DDBJ whole genome shotgun (WGS) entry which is preliminary data.</text>
</comment>
<dbReference type="Proteomes" id="UP000235145">
    <property type="component" value="Unassembled WGS sequence"/>
</dbReference>
<organism evidence="1 2">
    <name type="scientific">Lactuca sativa</name>
    <name type="common">Garden lettuce</name>
    <dbReference type="NCBI Taxonomy" id="4236"/>
    <lineage>
        <taxon>Eukaryota</taxon>
        <taxon>Viridiplantae</taxon>
        <taxon>Streptophyta</taxon>
        <taxon>Embryophyta</taxon>
        <taxon>Tracheophyta</taxon>
        <taxon>Spermatophyta</taxon>
        <taxon>Magnoliopsida</taxon>
        <taxon>eudicotyledons</taxon>
        <taxon>Gunneridae</taxon>
        <taxon>Pentapetalae</taxon>
        <taxon>asterids</taxon>
        <taxon>campanulids</taxon>
        <taxon>Asterales</taxon>
        <taxon>Asteraceae</taxon>
        <taxon>Cichorioideae</taxon>
        <taxon>Cichorieae</taxon>
        <taxon>Lactucinae</taxon>
        <taxon>Lactuca</taxon>
    </lineage>
</organism>
<dbReference type="PANTHER" id="PTHR48475">
    <property type="entry name" value="RIBONUCLEASE H"/>
    <property type="match status" value="1"/>
</dbReference>
<dbReference type="AlphaFoldDB" id="A0A9R1X9T1"/>
<proteinExistence type="predicted"/>
<gene>
    <name evidence="1" type="ORF">LSAT_V11C500263840</name>
</gene>
<name>A0A9R1X9T1_LACSA</name>
<accession>A0A9R1X9T1</accession>
<keyword evidence="2" id="KW-1185">Reference proteome</keyword>
<sequence>MTKWAIDLGEHDIDYKRRFGIKGQDLANFLIEIPEDQAQTVTHMKETQMLAPDRTFIIDEEEKEWILHTNRALSKDASGAGIILVIPHGDKLTYALRFDTTYQYGFACRLSIGTKYEHPKNKGIFRFYVVRHSNL</sequence>
<evidence type="ECO:0000313" key="2">
    <source>
        <dbReference type="Proteomes" id="UP000235145"/>
    </source>
</evidence>
<dbReference type="PANTHER" id="PTHR48475:SF2">
    <property type="entry name" value="RIBONUCLEASE H"/>
    <property type="match status" value="1"/>
</dbReference>